<protein>
    <recommendedName>
        <fullName evidence="3">Tetratricopeptide repeat protein</fullName>
    </recommendedName>
</protein>
<dbReference type="Proteomes" id="UP000031952">
    <property type="component" value="Unassembled WGS sequence"/>
</dbReference>
<organism evidence="1 2">
    <name type="scientific">Rickettsia asembonensis</name>
    <dbReference type="NCBI Taxonomy" id="1068590"/>
    <lineage>
        <taxon>Bacteria</taxon>
        <taxon>Pseudomonadati</taxon>
        <taxon>Pseudomonadota</taxon>
        <taxon>Alphaproteobacteria</taxon>
        <taxon>Rickettsiales</taxon>
        <taxon>Rickettsiaceae</taxon>
        <taxon>Rickettsieae</taxon>
        <taxon>Rickettsia</taxon>
        <taxon>spotted fever group</taxon>
    </lineage>
</organism>
<dbReference type="EMBL" id="JWSW01000040">
    <property type="protein sequence ID" value="KIJ88573.1"/>
    <property type="molecule type" value="Genomic_DNA"/>
</dbReference>
<evidence type="ECO:0000313" key="2">
    <source>
        <dbReference type="Proteomes" id="UP000031952"/>
    </source>
</evidence>
<keyword evidence="2" id="KW-1185">Reference proteome</keyword>
<dbReference type="Gene3D" id="1.25.40.10">
    <property type="entry name" value="Tetratricopeptide repeat domain"/>
    <property type="match status" value="1"/>
</dbReference>
<comment type="caution">
    <text evidence="1">The sequence shown here is derived from an EMBL/GenBank/DDBJ whole genome shotgun (WGS) entry which is preliminary data.</text>
</comment>
<gene>
    <name evidence="1" type="ORF">SB78_04920</name>
</gene>
<dbReference type="AlphaFoldDB" id="A0A0C2R8M7"/>
<dbReference type="RefSeq" id="WP_041079002.1">
    <property type="nucleotide sequence ID" value="NZ_JWSW01000040.1"/>
</dbReference>
<reference evidence="1 2" key="1">
    <citation type="submission" date="2014-12" db="EMBL/GenBank/DDBJ databases">
        <title>Whole genome sequence of Candidatus Rickettsia asemboensis strain NMRCii isolated from cat fleas in west Kenya.</title>
        <authorList>
            <person name="Jima D."/>
            <person name="Luce-Fedrow A."/>
            <person name="Yang Y."/>
            <person name="Maina A.N."/>
            <person name="Snesrud E.C."/>
            <person name="Jarman R.G."/>
            <person name="Richards A.L."/>
            <person name="Hang J."/>
        </authorList>
    </citation>
    <scope>NUCLEOTIDE SEQUENCE [LARGE SCALE GENOMIC DNA]</scope>
    <source>
        <strain evidence="1 2">NMRCii</strain>
    </source>
</reference>
<proteinExistence type="predicted"/>
<evidence type="ECO:0008006" key="3">
    <source>
        <dbReference type="Google" id="ProtNLM"/>
    </source>
</evidence>
<accession>A0A0C2R8M7</accession>
<dbReference type="SUPFAM" id="SSF48452">
    <property type="entry name" value="TPR-like"/>
    <property type="match status" value="1"/>
</dbReference>
<name>A0A0C2R8M7_9RICK</name>
<sequence length="181" mass="20828">MLTTKKYDEIIKLLEPRLAKLVNNEQKQESKVIYFCRYNLSAAYNNTGKLSLAEEQLLRILKDRPNDSDSIYSLFNIYLLNGRGTEAKNLITNAPKDIKILTEMSFNLAEIAETKLNLINQENLSKDSKEQFQCFQYIAKYNKYSAPEKILNEENLKDELIEISDSIGSSILLSTTALWKC</sequence>
<dbReference type="InterPro" id="IPR011990">
    <property type="entry name" value="TPR-like_helical_dom_sf"/>
</dbReference>
<evidence type="ECO:0000313" key="1">
    <source>
        <dbReference type="EMBL" id="KIJ88573.1"/>
    </source>
</evidence>